<dbReference type="SUPFAM" id="SSF56601">
    <property type="entry name" value="beta-lactamase/transpeptidase-like"/>
    <property type="match status" value="1"/>
</dbReference>
<dbReference type="Proteomes" id="UP000191200">
    <property type="component" value="Chromosome"/>
</dbReference>
<feature type="domain" description="Beta-lactamase class A catalytic" evidence="1">
    <location>
        <begin position="169"/>
        <end position="368"/>
    </location>
</feature>
<dbReference type="GO" id="GO:0046677">
    <property type="term" value="P:response to antibiotic"/>
    <property type="evidence" value="ECO:0007669"/>
    <property type="project" value="InterPro"/>
</dbReference>
<dbReference type="KEGG" id="vte:BHY08_04055"/>
<gene>
    <name evidence="2" type="ORF">BHY08_04055</name>
</gene>
<dbReference type="EMBL" id="CP017267">
    <property type="protein sequence ID" value="APB31072.1"/>
    <property type="molecule type" value="Genomic_DNA"/>
</dbReference>
<dbReference type="OrthoDB" id="9775096at2"/>
<sequence length="398" mass="44840">MKKRIVILAGMLVVLGIVTEFSVKLVNGVNASKKTVVVSKSSDEKTISIKTNEAKEASNKEKKSIFDEEQVVSDHIYPLTDLTTQQVSEDKLPKGTVVNVKPVKGDADWVEIVSDPPKGFIEAKYLSHRSEYIDKREKKRVKKLKPKALTKHLDQAIDNFLAQNGGDVSIYLETVNHDYSYSYDGDKVRRTASSIKLPFIAYLMTLADEGKVDLNTKLTYTANFKIDGTGIIQFEPIGTQYTIKQLAELVIRYSDNVAYLMLLNDIGEPNFVQFLAKLDPQSPNNRVFSTPRILTKAMEYVYEEKDSNKNMKLLYDWIQNSTFDDGVDVGLPGVDVAHKTGWMPMYTVSNDIALVKDKNQPYFITIMTSGYDSSYSEQSISDLSAIIDDYMLQLDLSK</sequence>
<dbReference type="InterPro" id="IPR045155">
    <property type="entry name" value="Beta-lactam_cat"/>
</dbReference>
<keyword evidence="3" id="KW-1185">Reference proteome</keyword>
<dbReference type="PANTHER" id="PTHR35333">
    <property type="entry name" value="BETA-LACTAMASE"/>
    <property type="match status" value="1"/>
</dbReference>
<dbReference type="GO" id="GO:0008800">
    <property type="term" value="F:beta-lactamase activity"/>
    <property type="evidence" value="ECO:0007669"/>
    <property type="project" value="InterPro"/>
</dbReference>
<dbReference type="AlphaFoldDB" id="A0A1J0A559"/>
<dbReference type="InterPro" id="IPR012338">
    <property type="entry name" value="Beta-lactam/transpept-like"/>
</dbReference>
<organism evidence="2 3">
    <name type="scientific">Vagococcus teuberi</name>
    <dbReference type="NCBI Taxonomy" id="519472"/>
    <lineage>
        <taxon>Bacteria</taxon>
        <taxon>Bacillati</taxon>
        <taxon>Bacillota</taxon>
        <taxon>Bacilli</taxon>
        <taxon>Lactobacillales</taxon>
        <taxon>Enterococcaceae</taxon>
        <taxon>Vagococcus</taxon>
    </lineage>
</organism>
<reference evidence="2 3" key="1">
    <citation type="submission" date="2016-09" db="EMBL/GenBank/DDBJ databases">
        <title>Vagococcus teuberi sp. nov., isolated from the Malian artisanal sour milk fene.</title>
        <authorList>
            <person name="Wullschleger S."/>
            <person name="Seifert C."/>
            <person name="Baumgartner S."/>
            <person name="Lacroix C."/>
            <person name="Bonfoh B."/>
            <person name="Stevens M.J."/>
            <person name="Meile L."/>
        </authorList>
    </citation>
    <scope>NUCLEOTIDE SEQUENCE [LARGE SCALE GENOMIC DNA]</scope>
    <source>
        <strain evidence="2 3">DSM 21459</strain>
    </source>
</reference>
<evidence type="ECO:0000259" key="1">
    <source>
        <dbReference type="Pfam" id="PF13354"/>
    </source>
</evidence>
<protein>
    <recommendedName>
        <fullName evidence="1">Beta-lactamase class A catalytic domain-containing protein</fullName>
    </recommendedName>
</protein>
<proteinExistence type="predicted"/>
<dbReference type="Gene3D" id="3.40.710.10">
    <property type="entry name" value="DD-peptidase/beta-lactamase superfamily"/>
    <property type="match status" value="1"/>
</dbReference>
<evidence type="ECO:0000313" key="2">
    <source>
        <dbReference type="EMBL" id="APB31072.1"/>
    </source>
</evidence>
<dbReference type="Pfam" id="PF13354">
    <property type="entry name" value="Beta-lactamase2"/>
    <property type="match status" value="1"/>
</dbReference>
<evidence type="ECO:0000313" key="3">
    <source>
        <dbReference type="Proteomes" id="UP000191200"/>
    </source>
</evidence>
<dbReference type="STRING" id="519472.BHY08_04055"/>
<dbReference type="PANTHER" id="PTHR35333:SF3">
    <property type="entry name" value="BETA-LACTAMASE-TYPE TRANSPEPTIDASE FOLD CONTAINING PROTEIN"/>
    <property type="match status" value="1"/>
</dbReference>
<dbReference type="GO" id="GO:0030655">
    <property type="term" value="P:beta-lactam antibiotic catabolic process"/>
    <property type="evidence" value="ECO:0007669"/>
    <property type="project" value="InterPro"/>
</dbReference>
<dbReference type="InterPro" id="IPR000871">
    <property type="entry name" value="Beta-lactam_class-A"/>
</dbReference>
<dbReference type="RefSeq" id="WP_071456658.1">
    <property type="nucleotide sequence ID" value="NZ_CP017267.1"/>
</dbReference>
<name>A0A1J0A559_9ENTE</name>
<accession>A0A1J0A559</accession>